<comment type="subcellular location">
    <subcellularLocation>
        <location evidence="1">Cell membrane</location>
        <topology evidence="1">Multi-pass membrane protein</topology>
    </subcellularLocation>
</comment>
<accession>A0A2J6PTV8</accession>
<dbReference type="STRING" id="1745343.A0A2J6PTV8"/>
<evidence type="ECO:0000256" key="7">
    <source>
        <dbReference type="ARBA" id="ARBA00022982"/>
    </source>
</evidence>
<proteinExistence type="inferred from homology"/>
<dbReference type="Pfam" id="PF01794">
    <property type="entry name" value="Ferric_reduct"/>
    <property type="match status" value="1"/>
</dbReference>
<evidence type="ECO:0000256" key="1">
    <source>
        <dbReference type="ARBA" id="ARBA00004651"/>
    </source>
</evidence>
<dbReference type="InterPro" id="IPR013112">
    <property type="entry name" value="FAD-bd_8"/>
</dbReference>
<dbReference type="PROSITE" id="PS51384">
    <property type="entry name" value="FAD_FR"/>
    <property type="match status" value="1"/>
</dbReference>
<dbReference type="OrthoDB" id="3944240at2759"/>
<evidence type="ECO:0000256" key="5">
    <source>
        <dbReference type="ARBA" id="ARBA00022475"/>
    </source>
</evidence>
<dbReference type="SFLD" id="SFLDG01168">
    <property type="entry name" value="Ferric_reductase_subgroup_(FRE"/>
    <property type="match status" value="1"/>
</dbReference>
<dbReference type="SFLD" id="SFLDS00052">
    <property type="entry name" value="Ferric_Reductase_Domain"/>
    <property type="match status" value="1"/>
</dbReference>
<feature type="transmembrane region" description="Helical" evidence="14">
    <location>
        <begin position="268"/>
        <end position="286"/>
    </location>
</feature>
<dbReference type="GO" id="GO:0006826">
    <property type="term" value="P:iron ion transport"/>
    <property type="evidence" value="ECO:0007669"/>
    <property type="project" value="TreeGrafter"/>
</dbReference>
<dbReference type="GO" id="GO:0052851">
    <property type="term" value="F:ferric-chelate reductase (NADPH) activity"/>
    <property type="evidence" value="ECO:0007669"/>
    <property type="project" value="UniProtKB-EC"/>
</dbReference>
<dbReference type="PANTHER" id="PTHR32361">
    <property type="entry name" value="FERRIC/CUPRIC REDUCTASE TRANSMEMBRANE COMPONENT"/>
    <property type="match status" value="1"/>
</dbReference>
<evidence type="ECO:0000256" key="9">
    <source>
        <dbReference type="ARBA" id="ARBA00023002"/>
    </source>
</evidence>
<sequence length="671" mass="73571">MDMGDTMMMGGAPTDSPLNASGIDFSNSTEASMFLGEILDDSQFQIDGNMHARNFWYGVCAVIGICAFFNCAQKITFKMRIRAASANRLRPATPSNLFSKGIACLTAIGREATYAQYTLKSSKFLKIPPVGTISLLVAYLAWVLLLEFVNNNVDGAQHYTSLGIRAAWLGLAQVPLLILLAGKNNLIGAISGVSYDRLNVLHRWVSRMLLLLVTFHMLFLHVSWNKYDLGPLEYSTDSCIPTGWAVYAILIWMNISTIAPIRNFSYEFFVVQHIITFFGFIIAVMMHLPSTALYSRVYIYIPIGLYLLDRTVRSTRYAWNNIRPGRAILTALEGGVTKVCIQSKAIRKWSPGSHVFLSIPKFGIGQSHPATIASVPSSNNGDLVFILKEHRGFTSRLHKSATNSATSLLPTSSKESSTATSIVQTTHLALIDGPYGSSHNDFAAFDTVLLVAGSTGTTFTLPILLDIAARAQKMRLPVKRIVFLWIIKNTSWTSWISSELTSAAATLRAAGIELCIQVHVTCDDNFTTGEEDQISPECGCECDKSLGSCCCVYVDEENDNIREIVDEKGDSVNGKNTKINIKSQSQSSSLTSGKKSRVLPCAEFHSGRPDLYELLWNLLENADGETGVAVCGPLGLNSDVRRTVVRCSDERAVHKGTGAQGVYLHAECFGW</sequence>
<feature type="transmembrane region" description="Helical" evidence="14">
    <location>
        <begin position="244"/>
        <end position="261"/>
    </location>
</feature>
<evidence type="ECO:0000256" key="8">
    <source>
        <dbReference type="ARBA" id="ARBA00022989"/>
    </source>
</evidence>
<dbReference type="Pfam" id="PF08022">
    <property type="entry name" value="FAD_binding_8"/>
    <property type="match status" value="1"/>
</dbReference>
<dbReference type="Proteomes" id="UP000235672">
    <property type="component" value="Unassembled WGS sequence"/>
</dbReference>
<feature type="transmembrane region" description="Helical" evidence="14">
    <location>
        <begin position="127"/>
        <end position="146"/>
    </location>
</feature>
<dbReference type="EMBL" id="KZ613499">
    <property type="protein sequence ID" value="PMD17470.1"/>
    <property type="molecule type" value="Genomic_DNA"/>
</dbReference>
<evidence type="ECO:0000256" key="11">
    <source>
        <dbReference type="ARBA" id="ARBA00023136"/>
    </source>
</evidence>
<dbReference type="InterPro" id="IPR013130">
    <property type="entry name" value="Fe3_Rdtase_TM_dom"/>
</dbReference>
<evidence type="ECO:0000259" key="15">
    <source>
        <dbReference type="PROSITE" id="PS51384"/>
    </source>
</evidence>
<evidence type="ECO:0000313" key="16">
    <source>
        <dbReference type="EMBL" id="PMD17470.1"/>
    </source>
</evidence>
<feature type="transmembrane region" description="Helical" evidence="14">
    <location>
        <begin position="204"/>
        <end position="224"/>
    </location>
</feature>
<evidence type="ECO:0000256" key="12">
    <source>
        <dbReference type="ARBA" id="ARBA00023180"/>
    </source>
</evidence>
<dbReference type="CDD" id="cd06186">
    <property type="entry name" value="NOX_Duox_like_FAD_NADP"/>
    <property type="match status" value="1"/>
</dbReference>
<name>A0A2J6PTV8_9HELO</name>
<dbReference type="GO" id="GO:0015677">
    <property type="term" value="P:copper ion import"/>
    <property type="evidence" value="ECO:0007669"/>
    <property type="project" value="TreeGrafter"/>
</dbReference>
<keyword evidence="11 14" id="KW-0472">Membrane</keyword>
<dbReference type="InterPro" id="IPR017927">
    <property type="entry name" value="FAD-bd_FR_type"/>
</dbReference>
<protein>
    <recommendedName>
        <fullName evidence="3">ferric-chelate reductase (NADPH)</fullName>
        <ecNumber evidence="3">1.16.1.9</ecNumber>
    </recommendedName>
</protein>
<evidence type="ECO:0000313" key="17">
    <source>
        <dbReference type="Proteomes" id="UP000235672"/>
    </source>
</evidence>
<dbReference type="PANTHER" id="PTHR32361:SF9">
    <property type="entry name" value="FERRIC REDUCTASE TRANSMEMBRANE COMPONENT 3-RELATED"/>
    <property type="match status" value="1"/>
</dbReference>
<comment type="similarity">
    <text evidence="2">Belongs to the ferric reductase (FRE) family.</text>
</comment>
<evidence type="ECO:0000256" key="4">
    <source>
        <dbReference type="ARBA" id="ARBA00022448"/>
    </source>
</evidence>
<gene>
    <name evidence="16" type="ORF">NA56DRAFT_648542</name>
</gene>
<dbReference type="InterPro" id="IPR017938">
    <property type="entry name" value="Riboflavin_synthase-like_b-brl"/>
</dbReference>
<dbReference type="Pfam" id="PF08030">
    <property type="entry name" value="NAD_binding_6"/>
    <property type="match status" value="1"/>
</dbReference>
<feature type="transmembrane region" description="Helical" evidence="14">
    <location>
        <begin position="55"/>
        <end position="72"/>
    </location>
</feature>
<keyword evidence="12" id="KW-0325">Glycoprotein</keyword>
<keyword evidence="17" id="KW-1185">Reference proteome</keyword>
<dbReference type="EC" id="1.16.1.9" evidence="3"/>
<dbReference type="InterPro" id="IPR013121">
    <property type="entry name" value="Fe_red_NAD-bd_6"/>
</dbReference>
<keyword evidence="10" id="KW-0406">Ion transport</keyword>
<comment type="catalytic activity">
    <reaction evidence="13">
        <text>2 a Fe(II)-siderophore + NADP(+) + H(+) = 2 a Fe(III)-siderophore + NADPH</text>
        <dbReference type="Rhea" id="RHEA:28795"/>
        <dbReference type="Rhea" id="RHEA-COMP:11342"/>
        <dbReference type="Rhea" id="RHEA-COMP:11344"/>
        <dbReference type="ChEBI" id="CHEBI:15378"/>
        <dbReference type="ChEBI" id="CHEBI:29033"/>
        <dbReference type="ChEBI" id="CHEBI:29034"/>
        <dbReference type="ChEBI" id="CHEBI:57783"/>
        <dbReference type="ChEBI" id="CHEBI:58349"/>
        <dbReference type="EC" id="1.16.1.9"/>
    </reaction>
</comment>
<keyword evidence="5" id="KW-1003">Cell membrane</keyword>
<feature type="transmembrane region" description="Helical" evidence="14">
    <location>
        <begin position="166"/>
        <end position="183"/>
    </location>
</feature>
<evidence type="ECO:0000256" key="2">
    <source>
        <dbReference type="ARBA" id="ARBA00006278"/>
    </source>
</evidence>
<keyword evidence="8 14" id="KW-1133">Transmembrane helix</keyword>
<evidence type="ECO:0000256" key="6">
    <source>
        <dbReference type="ARBA" id="ARBA00022692"/>
    </source>
</evidence>
<evidence type="ECO:0000256" key="14">
    <source>
        <dbReference type="SAM" id="Phobius"/>
    </source>
</evidence>
<keyword evidence="6 14" id="KW-0812">Transmembrane</keyword>
<dbReference type="SUPFAM" id="SSF52343">
    <property type="entry name" value="Ferredoxin reductase-like, C-terminal NADP-linked domain"/>
    <property type="match status" value="1"/>
</dbReference>
<keyword evidence="7" id="KW-0249">Electron transport</keyword>
<feature type="domain" description="FAD-binding FR-type" evidence="15">
    <location>
        <begin position="261"/>
        <end position="441"/>
    </location>
</feature>
<dbReference type="GO" id="GO:0006879">
    <property type="term" value="P:intracellular iron ion homeostasis"/>
    <property type="evidence" value="ECO:0007669"/>
    <property type="project" value="TreeGrafter"/>
</dbReference>
<dbReference type="Gene3D" id="3.40.50.80">
    <property type="entry name" value="Nucleotide-binding domain of ferredoxin-NADP reductase (FNR) module"/>
    <property type="match status" value="1"/>
</dbReference>
<dbReference type="AlphaFoldDB" id="A0A2J6PTV8"/>
<dbReference type="InterPro" id="IPR051410">
    <property type="entry name" value="Ferric/Cupric_Reductase"/>
</dbReference>
<dbReference type="InterPro" id="IPR039261">
    <property type="entry name" value="FNR_nucleotide-bd"/>
</dbReference>
<evidence type="ECO:0000256" key="3">
    <source>
        <dbReference type="ARBA" id="ARBA00012668"/>
    </source>
</evidence>
<reference evidence="16 17" key="1">
    <citation type="submission" date="2016-05" db="EMBL/GenBank/DDBJ databases">
        <title>A degradative enzymes factory behind the ericoid mycorrhizal symbiosis.</title>
        <authorList>
            <consortium name="DOE Joint Genome Institute"/>
            <person name="Martino E."/>
            <person name="Morin E."/>
            <person name="Grelet G."/>
            <person name="Kuo A."/>
            <person name="Kohler A."/>
            <person name="Daghino S."/>
            <person name="Barry K."/>
            <person name="Choi C."/>
            <person name="Cichocki N."/>
            <person name="Clum A."/>
            <person name="Copeland A."/>
            <person name="Hainaut M."/>
            <person name="Haridas S."/>
            <person name="Labutti K."/>
            <person name="Lindquist E."/>
            <person name="Lipzen A."/>
            <person name="Khouja H.-R."/>
            <person name="Murat C."/>
            <person name="Ohm R."/>
            <person name="Olson A."/>
            <person name="Spatafora J."/>
            <person name="Veneault-Fourrey C."/>
            <person name="Henrissat B."/>
            <person name="Grigoriev I."/>
            <person name="Martin F."/>
            <person name="Perotto S."/>
        </authorList>
    </citation>
    <scope>NUCLEOTIDE SEQUENCE [LARGE SCALE GENOMIC DNA]</scope>
    <source>
        <strain evidence="16 17">UAMH 7357</strain>
    </source>
</reference>
<dbReference type="SUPFAM" id="SSF63380">
    <property type="entry name" value="Riboflavin synthase domain-like"/>
    <property type="match status" value="1"/>
</dbReference>
<keyword evidence="4" id="KW-0813">Transport</keyword>
<dbReference type="GO" id="GO:0005886">
    <property type="term" value="C:plasma membrane"/>
    <property type="evidence" value="ECO:0007669"/>
    <property type="project" value="UniProtKB-SubCell"/>
</dbReference>
<organism evidence="16 17">
    <name type="scientific">Hyaloscypha hepaticicola</name>
    <dbReference type="NCBI Taxonomy" id="2082293"/>
    <lineage>
        <taxon>Eukaryota</taxon>
        <taxon>Fungi</taxon>
        <taxon>Dikarya</taxon>
        <taxon>Ascomycota</taxon>
        <taxon>Pezizomycotina</taxon>
        <taxon>Leotiomycetes</taxon>
        <taxon>Helotiales</taxon>
        <taxon>Hyaloscyphaceae</taxon>
        <taxon>Hyaloscypha</taxon>
    </lineage>
</organism>
<evidence type="ECO:0000256" key="13">
    <source>
        <dbReference type="ARBA" id="ARBA00048483"/>
    </source>
</evidence>
<keyword evidence="9" id="KW-0560">Oxidoreductase</keyword>
<evidence type="ECO:0000256" key="10">
    <source>
        <dbReference type="ARBA" id="ARBA00023065"/>
    </source>
</evidence>